<gene>
    <name evidence="2" type="ORF">HNQ94_003148</name>
</gene>
<organism evidence="2 3">
    <name type="scientific">Salirhabdus euzebyi</name>
    <dbReference type="NCBI Taxonomy" id="394506"/>
    <lineage>
        <taxon>Bacteria</taxon>
        <taxon>Bacillati</taxon>
        <taxon>Bacillota</taxon>
        <taxon>Bacilli</taxon>
        <taxon>Bacillales</taxon>
        <taxon>Bacillaceae</taxon>
        <taxon>Salirhabdus</taxon>
    </lineage>
</organism>
<protein>
    <submittedName>
        <fullName evidence="2">Uncharacterized protein</fullName>
    </submittedName>
</protein>
<proteinExistence type="predicted"/>
<dbReference type="RefSeq" id="WP_174497160.1">
    <property type="nucleotide sequence ID" value="NZ_CADDWK010000012.1"/>
</dbReference>
<keyword evidence="3" id="KW-1185">Reference proteome</keyword>
<evidence type="ECO:0000313" key="3">
    <source>
        <dbReference type="Proteomes" id="UP000581688"/>
    </source>
</evidence>
<accession>A0A841Q7U7</accession>
<reference evidence="2 3" key="1">
    <citation type="submission" date="2020-08" db="EMBL/GenBank/DDBJ databases">
        <title>Genomic Encyclopedia of Type Strains, Phase IV (KMG-IV): sequencing the most valuable type-strain genomes for metagenomic binning, comparative biology and taxonomic classification.</title>
        <authorList>
            <person name="Goeker M."/>
        </authorList>
    </citation>
    <scope>NUCLEOTIDE SEQUENCE [LARGE SCALE GENOMIC DNA]</scope>
    <source>
        <strain evidence="2 3">DSM 19612</strain>
    </source>
</reference>
<dbReference type="AlphaFoldDB" id="A0A841Q7U7"/>
<keyword evidence="1" id="KW-1133">Transmembrane helix</keyword>
<evidence type="ECO:0000256" key="1">
    <source>
        <dbReference type="SAM" id="Phobius"/>
    </source>
</evidence>
<keyword evidence="1" id="KW-0472">Membrane</keyword>
<evidence type="ECO:0000313" key="2">
    <source>
        <dbReference type="EMBL" id="MBB6454659.1"/>
    </source>
</evidence>
<sequence>MYLEIMWGMLGVGLVIFVLFLYAILKDKILTSWWMKKRRLKLIIKHKKFEKIQYVEAAPDKGVNFPLSIKEVEGFVEKARNERPTAVEGIETIRLWNRPESLRLSIYGAYHSYKSHRSNKGAIIDIYPLKKEGEFYRMYLYLKELEVKFPVTDDIKDRPYILLTKEQAKKELLHTLGHELGHSLIYNLEKRLHGEDIERQCDLWAQRLGGETLTYEEWKKFIVYQDGMEIGTLEQVV</sequence>
<keyword evidence="1" id="KW-0812">Transmembrane</keyword>
<feature type="transmembrane region" description="Helical" evidence="1">
    <location>
        <begin position="6"/>
        <end position="25"/>
    </location>
</feature>
<dbReference type="Proteomes" id="UP000581688">
    <property type="component" value="Unassembled WGS sequence"/>
</dbReference>
<dbReference type="EMBL" id="JACHGH010000011">
    <property type="protein sequence ID" value="MBB6454659.1"/>
    <property type="molecule type" value="Genomic_DNA"/>
</dbReference>
<name>A0A841Q7U7_9BACI</name>
<comment type="caution">
    <text evidence="2">The sequence shown here is derived from an EMBL/GenBank/DDBJ whole genome shotgun (WGS) entry which is preliminary data.</text>
</comment>